<evidence type="ECO:0000259" key="10">
    <source>
        <dbReference type="PROSITE" id="PS50893"/>
    </source>
</evidence>
<evidence type="ECO:0000259" key="11">
    <source>
        <dbReference type="PROSITE" id="PS50929"/>
    </source>
</evidence>
<dbReference type="GO" id="GO:0005886">
    <property type="term" value="C:plasma membrane"/>
    <property type="evidence" value="ECO:0007669"/>
    <property type="project" value="UniProtKB-SubCell"/>
</dbReference>
<name>Q7M917_WOLSU</name>
<evidence type="ECO:0000256" key="8">
    <source>
        <dbReference type="ARBA" id="ARBA00023136"/>
    </source>
</evidence>
<evidence type="ECO:0000256" key="1">
    <source>
        <dbReference type="ARBA" id="ARBA00004651"/>
    </source>
</evidence>
<keyword evidence="4 9" id="KW-0812">Transmembrane</keyword>
<dbReference type="Pfam" id="PF00664">
    <property type="entry name" value="ABC_membrane"/>
    <property type="match status" value="1"/>
</dbReference>
<evidence type="ECO:0000256" key="9">
    <source>
        <dbReference type="SAM" id="Phobius"/>
    </source>
</evidence>
<dbReference type="GO" id="GO:0005524">
    <property type="term" value="F:ATP binding"/>
    <property type="evidence" value="ECO:0007669"/>
    <property type="project" value="UniProtKB-KW"/>
</dbReference>
<keyword evidence="8 9" id="KW-0472">Membrane</keyword>
<dbReference type="FunFam" id="3.40.50.300:FF:000221">
    <property type="entry name" value="Multidrug ABC transporter ATP-binding protein"/>
    <property type="match status" value="1"/>
</dbReference>
<dbReference type="InterPro" id="IPR003593">
    <property type="entry name" value="AAA+_ATPase"/>
</dbReference>
<keyword evidence="3" id="KW-1003">Cell membrane</keyword>
<keyword evidence="7 9" id="KW-1133">Transmembrane helix</keyword>
<dbReference type="PROSITE" id="PS50893">
    <property type="entry name" value="ABC_TRANSPORTER_2"/>
    <property type="match status" value="1"/>
</dbReference>
<dbReference type="SMART" id="SM00382">
    <property type="entry name" value="AAA"/>
    <property type="match status" value="1"/>
</dbReference>
<dbReference type="HOGENOM" id="CLU_000604_84_3_7"/>
<dbReference type="GO" id="GO:0140359">
    <property type="term" value="F:ABC-type transporter activity"/>
    <property type="evidence" value="ECO:0007669"/>
    <property type="project" value="InterPro"/>
</dbReference>
<dbReference type="Gene3D" id="1.20.1560.10">
    <property type="entry name" value="ABC transporter type 1, transmembrane domain"/>
    <property type="match status" value="1"/>
</dbReference>
<dbReference type="KEGG" id="wsu:WS1265"/>
<evidence type="ECO:0000256" key="4">
    <source>
        <dbReference type="ARBA" id="ARBA00022692"/>
    </source>
</evidence>
<dbReference type="PANTHER" id="PTHR24221">
    <property type="entry name" value="ATP-BINDING CASSETTE SUB-FAMILY B"/>
    <property type="match status" value="1"/>
</dbReference>
<evidence type="ECO:0000313" key="12">
    <source>
        <dbReference type="EMBL" id="CAE10344.1"/>
    </source>
</evidence>
<dbReference type="InterPro" id="IPR017871">
    <property type="entry name" value="ABC_transporter-like_CS"/>
</dbReference>
<reference evidence="12 13" key="1">
    <citation type="journal article" date="2003" name="Proc. Natl. Acad. Sci. U.S.A.">
        <title>Complete genome sequence and analysis of Wolinella succinogenes.</title>
        <authorList>
            <person name="Baar C."/>
            <person name="Eppinger M."/>
            <person name="Raddatz G."/>
            <person name="Simon JM."/>
            <person name="Lanz C."/>
            <person name="Klimmek O."/>
            <person name="Nandakumar R."/>
            <person name="Gross R."/>
            <person name="Rosinus A."/>
            <person name="Keller H."/>
            <person name="Jagtap P."/>
            <person name="Linke B."/>
            <person name="Meyer F."/>
            <person name="Lederer H."/>
            <person name="Schuster S.C."/>
        </authorList>
    </citation>
    <scope>NUCLEOTIDE SEQUENCE [LARGE SCALE GENOMIC DNA]</scope>
    <source>
        <strain evidence="13">ATCC 29543 / DSM 1740 / CCUG 13145 / JCM 31913 / LMG 7466 / NCTC 11488 / FDC 602W</strain>
    </source>
</reference>
<feature type="domain" description="ABC transmembrane type-1" evidence="11">
    <location>
        <begin position="32"/>
        <end position="312"/>
    </location>
</feature>
<proteinExistence type="predicted"/>
<dbReference type="InterPro" id="IPR011527">
    <property type="entry name" value="ABC1_TM_dom"/>
</dbReference>
<dbReference type="RefSeq" id="WP_011139130.1">
    <property type="nucleotide sequence ID" value="NC_005090.1"/>
</dbReference>
<dbReference type="STRING" id="273121.WS1265"/>
<organism evidence="13">
    <name type="scientific">Wolinella succinogenes (strain ATCC 29543 / DSM 1740 / CCUG 13145 / JCM 31913 / LMG 7466 / NCTC 11488 / FDC 602W)</name>
    <name type="common">Vibrio succinogenes</name>
    <dbReference type="NCBI Taxonomy" id="273121"/>
    <lineage>
        <taxon>Bacteria</taxon>
        <taxon>Pseudomonadati</taxon>
        <taxon>Campylobacterota</taxon>
        <taxon>Epsilonproteobacteria</taxon>
        <taxon>Campylobacterales</taxon>
        <taxon>Helicobacteraceae</taxon>
        <taxon>Wolinella</taxon>
    </lineage>
</organism>
<accession>Q7M917</accession>
<dbReference type="PROSITE" id="PS00211">
    <property type="entry name" value="ABC_TRANSPORTER_1"/>
    <property type="match status" value="1"/>
</dbReference>
<dbReference type="Proteomes" id="UP000000422">
    <property type="component" value="Chromosome"/>
</dbReference>
<feature type="transmembrane region" description="Helical" evidence="9">
    <location>
        <begin position="66"/>
        <end position="85"/>
    </location>
</feature>
<feature type="domain" description="ABC transporter" evidence="10">
    <location>
        <begin position="343"/>
        <end position="578"/>
    </location>
</feature>
<dbReference type="PROSITE" id="PS50929">
    <property type="entry name" value="ABC_TM1F"/>
    <property type="match status" value="1"/>
</dbReference>
<evidence type="ECO:0000256" key="6">
    <source>
        <dbReference type="ARBA" id="ARBA00022840"/>
    </source>
</evidence>
<dbReference type="Gene3D" id="3.40.50.300">
    <property type="entry name" value="P-loop containing nucleotide triphosphate hydrolases"/>
    <property type="match status" value="1"/>
</dbReference>
<comment type="subcellular location">
    <subcellularLocation>
        <location evidence="1">Cell membrane</location>
        <topology evidence="1">Multi-pass membrane protein</topology>
    </subcellularLocation>
</comment>
<evidence type="ECO:0000256" key="7">
    <source>
        <dbReference type="ARBA" id="ARBA00022989"/>
    </source>
</evidence>
<keyword evidence="2" id="KW-0813">Transport</keyword>
<dbReference type="GO" id="GO:0016887">
    <property type="term" value="F:ATP hydrolysis activity"/>
    <property type="evidence" value="ECO:0007669"/>
    <property type="project" value="InterPro"/>
</dbReference>
<dbReference type="eggNOG" id="COG1132">
    <property type="taxonomic scope" value="Bacteria"/>
</dbReference>
<evidence type="ECO:0000313" key="13">
    <source>
        <dbReference type="Proteomes" id="UP000000422"/>
    </source>
</evidence>
<feature type="transmembrane region" description="Helical" evidence="9">
    <location>
        <begin position="138"/>
        <end position="161"/>
    </location>
</feature>
<protein>
    <submittedName>
        <fullName evidence="12">YBTQ PROTEIN</fullName>
    </submittedName>
</protein>
<feature type="transmembrane region" description="Helical" evidence="9">
    <location>
        <begin position="33"/>
        <end position="54"/>
    </location>
</feature>
<keyword evidence="5" id="KW-0547">Nucleotide-binding</keyword>
<dbReference type="EMBL" id="BX571660">
    <property type="protein sequence ID" value="CAE10344.1"/>
    <property type="molecule type" value="Genomic_DNA"/>
</dbReference>
<gene>
    <name evidence="12" type="primary">YBTQ</name>
    <name evidence="12" type="ordered locus">WS1265</name>
</gene>
<feature type="transmembrane region" description="Helical" evidence="9">
    <location>
        <begin position="167"/>
        <end position="186"/>
    </location>
</feature>
<dbReference type="PANTHER" id="PTHR24221:SF397">
    <property type="entry name" value="ABC TRANSPORTER, ATP-BINDING TRANSMEMBRANE PROTEIN"/>
    <property type="match status" value="1"/>
</dbReference>
<keyword evidence="13" id="KW-1185">Reference proteome</keyword>
<dbReference type="SUPFAM" id="SSF52540">
    <property type="entry name" value="P-loop containing nucleoside triphosphate hydrolases"/>
    <property type="match status" value="1"/>
</dbReference>
<evidence type="ECO:0000256" key="5">
    <source>
        <dbReference type="ARBA" id="ARBA00022741"/>
    </source>
</evidence>
<feature type="transmembrane region" description="Helical" evidence="9">
    <location>
        <begin position="254"/>
        <end position="277"/>
    </location>
</feature>
<dbReference type="GO" id="GO:0034040">
    <property type="term" value="F:ATPase-coupled lipid transmembrane transporter activity"/>
    <property type="evidence" value="ECO:0007669"/>
    <property type="project" value="TreeGrafter"/>
</dbReference>
<evidence type="ECO:0000256" key="3">
    <source>
        <dbReference type="ARBA" id="ARBA00022475"/>
    </source>
</evidence>
<dbReference type="InterPro" id="IPR039421">
    <property type="entry name" value="Type_1_exporter"/>
</dbReference>
<dbReference type="InterPro" id="IPR027417">
    <property type="entry name" value="P-loop_NTPase"/>
</dbReference>
<keyword evidence="6" id="KW-0067">ATP-binding</keyword>
<dbReference type="Pfam" id="PF00005">
    <property type="entry name" value="ABC_tran"/>
    <property type="match status" value="1"/>
</dbReference>
<dbReference type="SUPFAM" id="SSF90123">
    <property type="entry name" value="ABC transporter transmembrane region"/>
    <property type="match status" value="1"/>
</dbReference>
<sequence>MKKSESSFTSLLDSYKISLQIAGSRAGSLKKSLGFFILSYTLLGASFSCFYPLLEALYALDVVQTWKWILLMAGVGFLSLVTRWLGHEFDYSGEIVEITHELRMKLGKKLRHMPLETMYRHQTGELNSVFASNVDESVLHLGVVASLFFEILLVPFSVILITFFIDWRMALTMLLVLPLALPLYHWKRRASIEEKRDFTEGNARLESDLIEYVQGLPVLRSINQVGVNAKRLQESTALVKEIQKRGVLSSTLPMILMSTLVEMTMILALTLGIFWVLDGSFTIPKLAAMLVITARLTEPLSIFLAVASVFDLMASAFKRIQSVLETKEMHYTPPLQSPLQFEIAFEGVSFAYNHKPELALKEVSFRIPPRSLVAIVGASGSGKTTLTKMIMRYADPKEGSVKIGGIDIRSMSQEELMRQLSVVFQDVYLFDDTILNNIRMGRPEASDEEVRSAARSAFCHEFIDRLPQGYDTPIGDIGGSLSGGERQRLSIARAILKDSPIIMLDEPTAALDTESEVAVQKAIDSLIRDKTVIVIAHRLSTIAGADKILVMEEGRLIEEGRHHELLEQRGRYARLWEAQSRTKAWHLSSNVSNL</sequence>
<dbReference type="InterPro" id="IPR003439">
    <property type="entry name" value="ABC_transporter-like_ATP-bd"/>
</dbReference>
<evidence type="ECO:0000256" key="2">
    <source>
        <dbReference type="ARBA" id="ARBA00022448"/>
    </source>
</evidence>
<dbReference type="AlphaFoldDB" id="Q7M917"/>
<dbReference type="InterPro" id="IPR036640">
    <property type="entry name" value="ABC1_TM_sf"/>
</dbReference>